<dbReference type="Proteomes" id="UP000007832">
    <property type="component" value="Unassembled WGS sequence"/>
</dbReference>
<reference evidence="2 3" key="1">
    <citation type="submission" date="2011-07" db="EMBL/GenBank/DDBJ databases">
        <title>Genome Sequence of Propionibacterium acnes SK182B-JCVI.</title>
        <authorList>
            <person name="Durkin A.S."/>
            <person name="Madupu R."/>
            <person name="Hostetler J."/>
            <person name="Radune D."/>
            <person name="Torralba M."/>
            <person name="Methe B."/>
            <person name="Sutton G."/>
            <person name="Strausberg R.L."/>
            <person name="Nelson K.E."/>
        </authorList>
    </citation>
    <scope>NUCLEOTIDE SEQUENCE [LARGE SCALE GENOMIC DNA]</scope>
    <source>
        <strain evidence="2 3">SK182B-JCVI</strain>
    </source>
</reference>
<feature type="transmembrane region" description="Helical" evidence="1">
    <location>
        <begin position="20"/>
        <end position="37"/>
    </location>
</feature>
<comment type="caution">
    <text evidence="2">The sequence shown here is derived from an EMBL/GenBank/DDBJ whole genome shotgun (WGS) entry which is preliminary data.</text>
</comment>
<organism evidence="2 3">
    <name type="scientific">[Propionibacterium] namnetense SK182B-JCVI</name>
    <dbReference type="NCBI Taxonomy" id="1051006"/>
    <lineage>
        <taxon>Bacteria</taxon>
        <taxon>Bacillati</taxon>
        <taxon>Actinomycetota</taxon>
        <taxon>Actinomycetes</taxon>
        <taxon>Propionibacteriales</taxon>
        <taxon>Propionibacteriaceae</taxon>
        <taxon>Cutibacterium</taxon>
    </lineage>
</organism>
<proteinExistence type="predicted"/>
<keyword evidence="1" id="KW-0812">Transmembrane</keyword>
<evidence type="ECO:0000256" key="1">
    <source>
        <dbReference type="SAM" id="Phobius"/>
    </source>
</evidence>
<dbReference type="AlphaFoldDB" id="F9NT82"/>
<protein>
    <submittedName>
        <fullName evidence="2">Conserved domain protein</fullName>
    </submittedName>
</protein>
<accession>F9NT82</accession>
<keyword evidence="1" id="KW-0472">Membrane</keyword>
<evidence type="ECO:0000313" key="3">
    <source>
        <dbReference type="Proteomes" id="UP000007832"/>
    </source>
</evidence>
<keyword evidence="1" id="KW-1133">Transmembrane helix</keyword>
<sequence length="43" mass="4543">MTTGLIIAVKVAAHVVDSTALRVIGLSVFIVIISWNPNASPMH</sequence>
<name>F9NT82_9ACTN</name>
<evidence type="ECO:0000313" key="2">
    <source>
        <dbReference type="EMBL" id="EGR97464.1"/>
    </source>
</evidence>
<dbReference type="PATRIC" id="fig|1051006.4.peg.374"/>
<dbReference type="EMBL" id="AFUN01000007">
    <property type="protein sequence ID" value="EGR97464.1"/>
    <property type="molecule type" value="Genomic_DNA"/>
</dbReference>
<gene>
    <name evidence="2" type="ORF">HMPREF1162_0251</name>
</gene>